<comment type="caution">
    <text evidence="3">The sequence shown here is derived from an EMBL/GenBank/DDBJ whole genome shotgun (WGS) entry which is preliminary data.</text>
</comment>
<dbReference type="PANTHER" id="PTHR22916">
    <property type="entry name" value="GLYCOSYLTRANSFERASE"/>
    <property type="match status" value="1"/>
</dbReference>
<dbReference type="Gene3D" id="3.90.550.10">
    <property type="entry name" value="Spore Coat Polysaccharide Biosynthesis Protein SpsA, Chain A"/>
    <property type="match status" value="1"/>
</dbReference>
<reference evidence="3 4" key="1">
    <citation type="submission" date="2017-11" db="EMBL/GenBank/DDBJ databases">
        <title>Isolation and Characterization of Methanofollis Species from Methane Seep Offshore SW Taiwan.</title>
        <authorList>
            <person name="Teng N.-H."/>
            <person name="Lai M.-C."/>
            <person name="Chen S.-C."/>
        </authorList>
    </citation>
    <scope>NUCLEOTIDE SEQUENCE [LARGE SCALE GENOMIC DNA]</scope>
    <source>
        <strain evidence="3 4">FWC-SCC2</strain>
    </source>
</reference>
<protein>
    <submittedName>
        <fullName evidence="3">Glycosyl transferase family 2</fullName>
    </submittedName>
</protein>
<dbReference type="GO" id="GO:0016758">
    <property type="term" value="F:hexosyltransferase activity"/>
    <property type="evidence" value="ECO:0007669"/>
    <property type="project" value="UniProtKB-ARBA"/>
</dbReference>
<dbReference type="Proteomes" id="UP000292580">
    <property type="component" value="Unassembled WGS sequence"/>
</dbReference>
<dbReference type="OrthoDB" id="112464at2157"/>
<dbReference type="Pfam" id="PF00535">
    <property type="entry name" value="Glycos_transf_2"/>
    <property type="match status" value="1"/>
</dbReference>
<evidence type="ECO:0000313" key="3">
    <source>
        <dbReference type="EMBL" id="TAJ43693.1"/>
    </source>
</evidence>
<dbReference type="InterPro" id="IPR001173">
    <property type="entry name" value="Glyco_trans_2-like"/>
</dbReference>
<keyword evidence="4" id="KW-1185">Reference proteome</keyword>
<proteinExistence type="predicted"/>
<organism evidence="3 4">
    <name type="scientific">Methanofollis fontis</name>
    <dbReference type="NCBI Taxonomy" id="2052832"/>
    <lineage>
        <taxon>Archaea</taxon>
        <taxon>Methanobacteriati</taxon>
        <taxon>Methanobacteriota</taxon>
        <taxon>Stenosarchaea group</taxon>
        <taxon>Methanomicrobia</taxon>
        <taxon>Methanomicrobiales</taxon>
        <taxon>Methanomicrobiaceae</taxon>
        <taxon>Methanofollis</taxon>
    </lineage>
</organism>
<dbReference type="PANTHER" id="PTHR22916:SF3">
    <property type="entry name" value="UDP-GLCNAC:BETAGAL BETA-1,3-N-ACETYLGLUCOSAMINYLTRANSFERASE-LIKE PROTEIN 1"/>
    <property type="match status" value="1"/>
</dbReference>
<keyword evidence="1" id="KW-0812">Transmembrane</keyword>
<dbReference type="RefSeq" id="WP_130647468.1">
    <property type="nucleotide sequence ID" value="NZ_PGCL01000004.1"/>
</dbReference>
<accession>A0A483CSY9</accession>
<keyword evidence="1" id="KW-0472">Membrane</keyword>
<evidence type="ECO:0000256" key="1">
    <source>
        <dbReference type="SAM" id="Phobius"/>
    </source>
</evidence>
<dbReference type="CDD" id="cd00761">
    <property type="entry name" value="Glyco_tranf_GTA_type"/>
    <property type="match status" value="1"/>
</dbReference>
<sequence>MLNENMPNYLENLDNVPKKEFEGKNSSLAMNSCVSVIIPTYNRGNRITNAIDSVLNQTYRNIELIIVDDGSTDNTEDIVSMYINKDERVKYIKHEYNKGGSSARNTGIKHSYGQYVCFLDSDDKWLPSKLECQLIHLGRKGSDYAAIYCEAVNNKKALTSVLFEFSRRKLPREGGFELIKSVFLNNVRHTGSTLLIHRDAILAMGGFDETFKRHQDREFLITFLRDQKLAYLDQPLVILDKGERDLSPEVLIEVKQKFFKKFEREIDYFEMNGVPISLLQYLELSGFCFKKDNAKLGMQYFLKSFDYIWNIKKEYLNLVFLSYIITPFSLITYLKRCVTLKSRN</sequence>
<dbReference type="AlphaFoldDB" id="A0A483CSY9"/>
<name>A0A483CSY9_9EURY</name>
<feature type="domain" description="Glycosyltransferase 2-like" evidence="2">
    <location>
        <begin position="35"/>
        <end position="188"/>
    </location>
</feature>
<dbReference type="SUPFAM" id="SSF53448">
    <property type="entry name" value="Nucleotide-diphospho-sugar transferases"/>
    <property type="match status" value="1"/>
</dbReference>
<feature type="transmembrane region" description="Helical" evidence="1">
    <location>
        <begin position="315"/>
        <end position="334"/>
    </location>
</feature>
<keyword evidence="1" id="KW-1133">Transmembrane helix</keyword>
<gene>
    <name evidence="3" type="ORF">CUJ86_10190</name>
</gene>
<evidence type="ECO:0000313" key="4">
    <source>
        <dbReference type="Proteomes" id="UP000292580"/>
    </source>
</evidence>
<dbReference type="EMBL" id="PGCL01000004">
    <property type="protein sequence ID" value="TAJ43693.1"/>
    <property type="molecule type" value="Genomic_DNA"/>
</dbReference>
<evidence type="ECO:0000259" key="2">
    <source>
        <dbReference type="Pfam" id="PF00535"/>
    </source>
</evidence>
<keyword evidence="3" id="KW-0808">Transferase</keyword>
<dbReference type="InterPro" id="IPR029044">
    <property type="entry name" value="Nucleotide-diphossugar_trans"/>
</dbReference>